<dbReference type="GO" id="GO:0006777">
    <property type="term" value="P:Mo-molybdopterin cofactor biosynthetic process"/>
    <property type="evidence" value="ECO:0007669"/>
    <property type="project" value="UniProtKB-KW"/>
</dbReference>
<comment type="pathway">
    <text evidence="1">Cofactor biosynthesis; molybdopterin biosynthesis.</text>
</comment>
<evidence type="ECO:0000256" key="12">
    <source>
        <dbReference type="ARBA" id="ARBA00049878"/>
    </source>
</evidence>
<accession>A0A9X2W0P5</accession>
<keyword evidence="14" id="KW-1185">Reference proteome</keyword>
<evidence type="ECO:0000256" key="5">
    <source>
        <dbReference type="ARBA" id="ARBA00023150"/>
    </source>
</evidence>
<dbReference type="EMBL" id="JAOAMV010000003">
    <property type="protein sequence ID" value="MCT2558965.1"/>
    <property type="molecule type" value="Genomic_DNA"/>
</dbReference>
<evidence type="ECO:0000256" key="7">
    <source>
        <dbReference type="ARBA" id="ARBA00026066"/>
    </source>
</evidence>
<keyword evidence="5" id="KW-0501">Molybdenum cofactor biosynthesis</keyword>
<evidence type="ECO:0000256" key="1">
    <source>
        <dbReference type="ARBA" id="ARBA00005046"/>
    </source>
</evidence>
<dbReference type="GO" id="GO:0030366">
    <property type="term" value="F:molybdopterin synthase activity"/>
    <property type="evidence" value="ECO:0007669"/>
    <property type="project" value="UniProtKB-EC"/>
</dbReference>
<comment type="similarity">
    <text evidence="2">Belongs to the MoaE family.</text>
</comment>
<dbReference type="Pfam" id="PF02391">
    <property type="entry name" value="MoaE"/>
    <property type="match status" value="1"/>
</dbReference>
<dbReference type="PANTHER" id="PTHR23404">
    <property type="entry name" value="MOLYBDOPTERIN SYNTHASE RELATED"/>
    <property type="match status" value="1"/>
</dbReference>
<dbReference type="EC" id="2.8.1.12" evidence="3"/>
<proteinExistence type="inferred from homology"/>
<dbReference type="Proteomes" id="UP001142648">
    <property type="component" value="Unassembled WGS sequence"/>
</dbReference>
<name>A0A9X2W0P5_9SPHN</name>
<evidence type="ECO:0000313" key="14">
    <source>
        <dbReference type="Proteomes" id="UP001142648"/>
    </source>
</evidence>
<dbReference type="InterPro" id="IPR003448">
    <property type="entry name" value="Mopterin_biosynth_MoaE"/>
</dbReference>
<comment type="catalytic activity">
    <reaction evidence="12">
        <text>2 [molybdopterin-synthase sulfur-carrier protein]-C-terminal-Gly-aminoethanethioate + cyclic pyranopterin phosphate + H2O = molybdopterin + 2 [molybdopterin-synthase sulfur-carrier protein]-C-terminal Gly-Gly + 2 H(+)</text>
        <dbReference type="Rhea" id="RHEA:26333"/>
        <dbReference type="Rhea" id="RHEA-COMP:12202"/>
        <dbReference type="Rhea" id="RHEA-COMP:19907"/>
        <dbReference type="ChEBI" id="CHEBI:15377"/>
        <dbReference type="ChEBI" id="CHEBI:15378"/>
        <dbReference type="ChEBI" id="CHEBI:58698"/>
        <dbReference type="ChEBI" id="CHEBI:59648"/>
        <dbReference type="ChEBI" id="CHEBI:90778"/>
        <dbReference type="ChEBI" id="CHEBI:232372"/>
        <dbReference type="EC" id="2.8.1.12"/>
    </reaction>
</comment>
<dbReference type="AlphaFoldDB" id="A0A9X2W0P5"/>
<comment type="caution">
    <text evidence="13">The sequence shown here is derived from an EMBL/GenBank/DDBJ whole genome shotgun (WGS) entry which is preliminary data.</text>
</comment>
<comment type="function">
    <text evidence="6">Converts molybdopterin precursor Z into molybdopterin. This requires the incorporation of two sulfur atoms into precursor Z to generate a dithiolene group. The sulfur is provided by MoaD.</text>
</comment>
<evidence type="ECO:0000256" key="8">
    <source>
        <dbReference type="ARBA" id="ARBA00029745"/>
    </source>
</evidence>
<gene>
    <name evidence="13" type="ORF">N0B51_08230</name>
</gene>
<dbReference type="RefSeq" id="WP_259961826.1">
    <property type="nucleotide sequence ID" value="NZ_JAOAMV010000003.1"/>
</dbReference>
<dbReference type="SUPFAM" id="SSF54690">
    <property type="entry name" value="Molybdopterin synthase subunit MoaE"/>
    <property type="match status" value="1"/>
</dbReference>
<organism evidence="13 14">
    <name type="scientific">Tsuneonella litorea</name>
    <dbReference type="NCBI Taxonomy" id="2976475"/>
    <lineage>
        <taxon>Bacteria</taxon>
        <taxon>Pseudomonadati</taxon>
        <taxon>Pseudomonadota</taxon>
        <taxon>Alphaproteobacteria</taxon>
        <taxon>Sphingomonadales</taxon>
        <taxon>Erythrobacteraceae</taxon>
        <taxon>Tsuneonella</taxon>
    </lineage>
</organism>
<reference evidence="13" key="1">
    <citation type="submission" date="2022-09" db="EMBL/GenBank/DDBJ databases">
        <title>The genome sequence of Tsuneonella sp. YG55.</title>
        <authorList>
            <person name="Liu Y."/>
        </authorList>
    </citation>
    <scope>NUCLEOTIDE SEQUENCE</scope>
    <source>
        <strain evidence="13">YG55</strain>
    </source>
</reference>
<comment type="subunit">
    <text evidence="7">Heterotetramer of 2 MoaD subunits and 2 MoaE subunits. Also stable as homodimer. The enzyme changes between these two forms during catalysis.</text>
</comment>
<protein>
    <recommendedName>
        <fullName evidence="4">Molybdopterin synthase catalytic subunit</fullName>
        <ecNumber evidence="3">2.8.1.12</ecNumber>
    </recommendedName>
    <alternativeName>
        <fullName evidence="10">MPT synthase subunit 2</fullName>
    </alternativeName>
    <alternativeName>
        <fullName evidence="8">Molybdenum cofactor biosynthesis protein E</fullName>
    </alternativeName>
    <alternativeName>
        <fullName evidence="9">Molybdopterin-converting factor large subunit</fullName>
    </alternativeName>
    <alternativeName>
        <fullName evidence="11">Molybdopterin-converting factor subunit 2</fullName>
    </alternativeName>
</protein>
<evidence type="ECO:0000256" key="4">
    <source>
        <dbReference type="ARBA" id="ARBA00013858"/>
    </source>
</evidence>
<evidence type="ECO:0000256" key="11">
    <source>
        <dbReference type="ARBA" id="ARBA00032474"/>
    </source>
</evidence>
<evidence type="ECO:0000256" key="6">
    <source>
        <dbReference type="ARBA" id="ARBA00025448"/>
    </source>
</evidence>
<evidence type="ECO:0000256" key="9">
    <source>
        <dbReference type="ARBA" id="ARBA00030407"/>
    </source>
</evidence>
<evidence type="ECO:0000313" key="13">
    <source>
        <dbReference type="EMBL" id="MCT2558965.1"/>
    </source>
</evidence>
<evidence type="ECO:0000256" key="10">
    <source>
        <dbReference type="ARBA" id="ARBA00030781"/>
    </source>
</evidence>
<evidence type="ECO:0000256" key="2">
    <source>
        <dbReference type="ARBA" id="ARBA00005426"/>
    </source>
</evidence>
<sequence>MSAQVDLVHRAFDPAELLEAFHRGADDVGAVVSFTGFARGKAREGAPVAALVLESYRGVTLRSMEAIAAEALDRFDIASCRVVHRDGTILPGEAIVFVATAARHRRAAFEAADYLMDRLKTEAVFWKREEGPGGGRWIEPTDADRADAGRWA</sequence>
<evidence type="ECO:0000256" key="3">
    <source>
        <dbReference type="ARBA" id="ARBA00011950"/>
    </source>
</evidence>
<dbReference type="InterPro" id="IPR036563">
    <property type="entry name" value="MoaE_sf"/>
</dbReference>
<dbReference type="Gene3D" id="3.90.1170.40">
    <property type="entry name" value="Molybdopterin biosynthesis MoaE subunit"/>
    <property type="match status" value="1"/>
</dbReference>
<dbReference type="CDD" id="cd00756">
    <property type="entry name" value="MoaE"/>
    <property type="match status" value="1"/>
</dbReference>